<evidence type="ECO:0000313" key="2">
    <source>
        <dbReference type="Proteomes" id="UP000228700"/>
    </source>
</evidence>
<dbReference type="AlphaFoldDB" id="A0A2M8LB47"/>
<evidence type="ECO:0000313" key="1">
    <source>
        <dbReference type="EMBL" id="PJE73857.1"/>
    </source>
</evidence>
<proteinExistence type="predicted"/>
<accession>A0A2M8LB47</accession>
<reference evidence="2" key="1">
    <citation type="submission" date="2017-09" db="EMBL/GenBank/DDBJ databases">
        <title>Depth-based differentiation of microbial function through sediment-hosted aquifers and enrichment of novel symbionts in the deep terrestrial subsurface.</title>
        <authorList>
            <person name="Probst A.J."/>
            <person name="Ladd B."/>
            <person name="Jarett J.K."/>
            <person name="Geller-Mcgrath D.E."/>
            <person name="Sieber C.M.K."/>
            <person name="Emerson J.B."/>
            <person name="Anantharaman K."/>
            <person name="Thomas B.C."/>
            <person name="Malmstrom R."/>
            <person name="Stieglmeier M."/>
            <person name="Klingl A."/>
            <person name="Woyke T."/>
            <person name="Ryan C.M."/>
            <person name="Banfield J.F."/>
        </authorList>
    </citation>
    <scope>NUCLEOTIDE SEQUENCE [LARGE SCALE GENOMIC DNA]</scope>
</reference>
<sequence length="412" mass="46229">MNIVTHIQPHGDELCAIALIKAFGGFEQKAAKIITVGSDEEAKLHMHEDNIIVGIGGGRFDEHGKNNQECAATLVARQLRVDELKFFRLLEEVRQCDLTAKSRGQQLPEVIKALYDHKNENDVITWALRGYGALIKVIDDGTLDHEHNTEIVEEASIAVLERYKDRNQHAVKQAWKRCEAIVNNRRGALTEISVITDLIARDGIDGEALKWASDGIEALFLQQLDFQEALLTIEKRGRRFEAPLFQRGSDGLPRISKTLRCVGVFGENRAFSRAFRFRDQYDILVLRNPSGHVQVFSNAKTVPEGSMQICFQALAYAEARKRGSLADASEFVGLDRTSYWYIHASAVILNGSKSHTGIEATRLTDKELMNIVSSSFDRNLAERWLKRQAYRTVITDGTLHNGLSLDNVKVTA</sequence>
<organism evidence="1 2">
    <name type="scientific">Candidatus Taylorbacteria bacterium CG10_big_fil_rev_8_21_14_0_10_41_48</name>
    <dbReference type="NCBI Taxonomy" id="1975024"/>
    <lineage>
        <taxon>Bacteria</taxon>
        <taxon>Candidatus Tayloriibacteriota</taxon>
    </lineage>
</organism>
<gene>
    <name evidence="1" type="ORF">COV01_03385</name>
</gene>
<protein>
    <submittedName>
        <fullName evidence="1">Uncharacterized protein</fullName>
    </submittedName>
</protein>
<comment type="caution">
    <text evidence="1">The sequence shown here is derived from an EMBL/GenBank/DDBJ whole genome shotgun (WGS) entry which is preliminary data.</text>
</comment>
<dbReference type="EMBL" id="PFEQ01000014">
    <property type="protein sequence ID" value="PJE73857.1"/>
    <property type="molecule type" value="Genomic_DNA"/>
</dbReference>
<name>A0A2M8LB47_9BACT</name>
<dbReference type="Proteomes" id="UP000228700">
    <property type="component" value="Unassembled WGS sequence"/>
</dbReference>